<dbReference type="Gene3D" id="3.90.70.10">
    <property type="entry name" value="Cysteine proteinases"/>
    <property type="match status" value="1"/>
</dbReference>
<dbReference type="InterPro" id="IPR025660">
    <property type="entry name" value="Pept_his_AS"/>
</dbReference>
<dbReference type="CDD" id="cd02248">
    <property type="entry name" value="Peptidase_C1A"/>
    <property type="match status" value="1"/>
</dbReference>
<comment type="caution">
    <text evidence="4">The sequence shown here is derived from an EMBL/GenBank/DDBJ whole genome shotgun (WGS) entry which is preliminary data.</text>
</comment>
<dbReference type="SMART" id="SM00645">
    <property type="entry name" value="Pept_C1"/>
    <property type="match status" value="1"/>
</dbReference>
<dbReference type="InterPro" id="IPR000668">
    <property type="entry name" value="Peptidase_C1A_C"/>
</dbReference>
<comment type="similarity">
    <text evidence="1">Belongs to the peptidase C1 family.</text>
</comment>
<proteinExistence type="inferred from homology"/>
<dbReference type="PROSITE" id="PS00639">
    <property type="entry name" value="THIOL_PROTEASE_HIS"/>
    <property type="match status" value="1"/>
</dbReference>
<dbReference type="InterPro" id="IPR039417">
    <property type="entry name" value="Peptidase_C1A_papain-like"/>
</dbReference>
<gene>
    <name evidence="4" type="ORF">M8C21_004838</name>
</gene>
<dbReference type="AlphaFoldDB" id="A0AAD5CKK7"/>
<feature type="domain" description="Peptidase C1A papain C-terminal" evidence="3">
    <location>
        <begin position="70"/>
        <end position="289"/>
    </location>
</feature>
<sequence>VVESFKYHEKELESEAGLEGVYDRWRSHYNVKHRSQERFNIGHIMALKPPRKLKGVEQKSAFQYENATDLPKAVDWRLRSAVVPIKEQGQCGSCWAFAAISAVETINAIRTKKLVSLSEQQLIDCDTDGRNNGCGGGIIYDAFTFITEKGGISTDESYPYIGERRPCDPKKFGHHSVTLHGNEEVPRNSEEAMMKAVAHGPVTIGMDSSGEDFMFYKEGVYTGPCGTQLLHGMTVIGYDETCEGLPYWIVRNSWGEQWGESGYIRMQRGPGAPQPSGMCGMYMQPAMPRKDREEPNHQV</sequence>
<evidence type="ECO:0000313" key="4">
    <source>
        <dbReference type="EMBL" id="KAI7743793.1"/>
    </source>
</evidence>
<dbReference type="FunFam" id="3.90.70.10:FF:000332">
    <property type="entry name" value="Cathepsin L1"/>
    <property type="match status" value="1"/>
</dbReference>
<reference evidence="4" key="1">
    <citation type="submission" date="2022-06" db="EMBL/GenBank/DDBJ databases">
        <title>Uncovering the hologenomic basis of an extraordinary plant invasion.</title>
        <authorList>
            <person name="Bieker V.C."/>
            <person name="Martin M.D."/>
            <person name="Gilbert T."/>
            <person name="Hodgins K."/>
            <person name="Battlay P."/>
            <person name="Petersen B."/>
            <person name="Wilson J."/>
        </authorList>
    </citation>
    <scope>NUCLEOTIDE SEQUENCE</scope>
    <source>
        <strain evidence="4">AA19_3_7</strain>
        <tissue evidence="4">Leaf</tissue>
    </source>
</reference>
<dbReference type="PROSITE" id="PS00139">
    <property type="entry name" value="THIOL_PROTEASE_CYS"/>
    <property type="match status" value="1"/>
</dbReference>
<dbReference type="Pfam" id="PF00112">
    <property type="entry name" value="Peptidase_C1"/>
    <property type="match status" value="1"/>
</dbReference>
<dbReference type="InterPro" id="IPR000169">
    <property type="entry name" value="Pept_cys_AS"/>
</dbReference>
<dbReference type="Proteomes" id="UP001206925">
    <property type="component" value="Unassembled WGS sequence"/>
</dbReference>
<name>A0AAD5CKK7_AMBAR</name>
<evidence type="ECO:0000256" key="2">
    <source>
        <dbReference type="ARBA" id="ARBA00023157"/>
    </source>
</evidence>
<dbReference type="PANTHER" id="PTHR12411">
    <property type="entry name" value="CYSTEINE PROTEASE FAMILY C1-RELATED"/>
    <property type="match status" value="1"/>
</dbReference>
<dbReference type="GO" id="GO:0008234">
    <property type="term" value="F:cysteine-type peptidase activity"/>
    <property type="evidence" value="ECO:0007669"/>
    <property type="project" value="InterPro"/>
</dbReference>
<dbReference type="PRINTS" id="PR00705">
    <property type="entry name" value="PAPAIN"/>
</dbReference>
<keyword evidence="2" id="KW-1015">Disulfide bond</keyword>
<dbReference type="GO" id="GO:0006508">
    <property type="term" value="P:proteolysis"/>
    <property type="evidence" value="ECO:0007669"/>
    <property type="project" value="InterPro"/>
</dbReference>
<evidence type="ECO:0000259" key="3">
    <source>
        <dbReference type="SMART" id="SM00645"/>
    </source>
</evidence>
<protein>
    <recommendedName>
        <fullName evidence="3">Peptidase C1A papain C-terminal domain-containing protein</fullName>
    </recommendedName>
</protein>
<dbReference type="PROSITE" id="PS00640">
    <property type="entry name" value="THIOL_PROTEASE_ASN"/>
    <property type="match status" value="1"/>
</dbReference>
<dbReference type="InterPro" id="IPR025661">
    <property type="entry name" value="Pept_asp_AS"/>
</dbReference>
<dbReference type="InterPro" id="IPR038765">
    <property type="entry name" value="Papain-like_cys_pep_sf"/>
</dbReference>
<evidence type="ECO:0000256" key="1">
    <source>
        <dbReference type="ARBA" id="ARBA00008455"/>
    </source>
</evidence>
<evidence type="ECO:0000313" key="5">
    <source>
        <dbReference type="Proteomes" id="UP001206925"/>
    </source>
</evidence>
<organism evidence="4 5">
    <name type="scientific">Ambrosia artemisiifolia</name>
    <name type="common">Common ragweed</name>
    <dbReference type="NCBI Taxonomy" id="4212"/>
    <lineage>
        <taxon>Eukaryota</taxon>
        <taxon>Viridiplantae</taxon>
        <taxon>Streptophyta</taxon>
        <taxon>Embryophyta</taxon>
        <taxon>Tracheophyta</taxon>
        <taxon>Spermatophyta</taxon>
        <taxon>Magnoliopsida</taxon>
        <taxon>eudicotyledons</taxon>
        <taxon>Gunneridae</taxon>
        <taxon>Pentapetalae</taxon>
        <taxon>asterids</taxon>
        <taxon>campanulids</taxon>
        <taxon>Asterales</taxon>
        <taxon>Asteraceae</taxon>
        <taxon>Asteroideae</taxon>
        <taxon>Heliantheae alliance</taxon>
        <taxon>Heliantheae</taxon>
        <taxon>Ambrosia</taxon>
    </lineage>
</organism>
<keyword evidence="5" id="KW-1185">Reference proteome</keyword>
<dbReference type="EMBL" id="JAMZMK010007680">
    <property type="protein sequence ID" value="KAI7743793.1"/>
    <property type="molecule type" value="Genomic_DNA"/>
</dbReference>
<dbReference type="InterPro" id="IPR013128">
    <property type="entry name" value="Peptidase_C1A"/>
</dbReference>
<accession>A0AAD5CKK7</accession>
<dbReference type="SUPFAM" id="SSF54001">
    <property type="entry name" value="Cysteine proteinases"/>
    <property type="match status" value="1"/>
</dbReference>
<feature type="non-terminal residue" evidence="4">
    <location>
        <position position="299"/>
    </location>
</feature>